<dbReference type="SUPFAM" id="SSF74653">
    <property type="entry name" value="TolA/TonB C-terminal domain"/>
    <property type="match status" value="1"/>
</dbReference>
<keyword evidence="2" id="KW-0812">Transmembrane</keyword>
<organism evidence="4 5">
    <name type="scientific">Winogradskyella marincola</name>
    <dbReference type="NCBI Taxonomy" id="3037795"/>
    <lineage>
        <taxon>Bacteria</taxon>
        <taxon>Pseudomonadati</taxon>
        <taxon>Bacteroidota</taxon>
        <taxon>Flavobacteriia</taxon>
        <taxon>Flavobacteriales</taxon>
        <taxon>Flavobacteriaceae</taxon>
        <taxon>Winogradskyella</taxon>
    </lineage>
</organism>
<proteinExistence type="predicted"/>
<keyword evidence="2" id="KW-0472">Membrane</keyword>
<reference evidence="4 5" key="1">
    <citation type="submission" date="2023-03" db="EMBL/GenBank/DDBJ databases">
        <title>Strain YYF002 represents a novel species in the genus Winogradskyella isolated from seawater.</title>
        <authorList>
            <person name="Fu Z.-Y."/>
        </authorList>
    </citation>
    <scope>NUCLEOTIDE SEQUENCE [LARGE SCALE GENOMIC DNA]</scope>
    <source>
        <strain evidence="4 5">YYF002</strain>
    </source>
</reference>
<feature type="transmembrane region" description="Helical" evidence="2">
    <location>
        <begin position="34"/>
        <end position="51"/>
    </location>
</feature>
<feature type="domain" description="TonB C-terminal" evidence="3">
    <location>
        <begin position="201"/>
        <end position="260"/>
    </location>
</feature>
<keyword evidence="5" id="KW-1185">Reference proteome</keyword>
<comment type="caution">
    <text evidence="4">The sequence shown here is derived from an EMBL/GenBank/DDBJ whole genome shotgun (WGS) entry which is preliminary data.</text>
</comment>
<dbReference type="InterPro" id="IPR051045">
    <property type="entry name" value="TonB-dependent_transducer"/>
</dbReference>
<evidence type="ECO:0000313" key="5">
    <source>
        <dbReference type="Proteomes" id="UP001529085"/>
    </source>
</evidence>
<dbReference type="PANTHER" id="PTHR33446:SF2">
    <property type="entry name" value="PROTEIN TONB"/>
    <property type="match status" value="1"/>
</dbReference>
<dbReference type="InterPro" id="IPR037682">
    <property type="entry name" value="TonB_C"/>
</dbReference>
<dbReference type="EMBL" id="JARSBN010000002">
    <property type="protein sequence ID" value="MDG4714906.1"/>
    <property type="molecule type" value="Genomic_DNA"/>
</dbReference>
<dbReference type="PANTHER" id="PTHR33446">
    <property type="entry name" value="PROTEIN TONB-RELATED"/>
    <property type="match status" value="1"/>
</dbReference>
<dbReference type="Pfam" id="PF03544">
    <property type="entry name" value="TonB_C"/>
    <property type="match status" value="1"/>
</dbReference>
<evidence type="ECO:0000256" key="2">
    <source>
        <dbReference type="SAM" id="Phobius"/>
    </source>
</evidence>
<evidence type="ECO:0000259" key="3">
    <source>
        <dbReference type="Pfam" id="PF03544"/>
    </source>
</evidence>
<dbReference type="Proteomes" id="UP001529085">
    <property type="component" value="Unassembled WGS sequence"/>
</dbReference>
<evidence type="ECO:0000256" key="1">
    <source>
        <dbReference type="SAM" id="MobiDB-lite"/>
    </source>
</evidence>
<name>A0ABT6FYP4_9FLAO</name>
<gene>
    <name evidence="4" type="ORF">P7122_03405</name>
</gene>
<protein>
    <submittedName>
        <fullName evidence="4">Energy transducer TonB</fullName>
    </submittedName>
</protein>
<keyword evidence="2" id="KW-1133">Transmembrane helix</keyword>
<dbReference type="RefSeq" id="WP_278004376.1">
    <property type="nucleotide sequence ID" value="NZ_JARSBN010000002.1"/>
</dbReference>
<evidence type="ECO:0000313" key="4">
    <source>
        <dbReference type="EMBL" id="MDG4714906.1"/>
    </source>
</evidence>
<dbReference type="Gene3D" id="3.30.1150.10">
    <property type="match status" value="1"/>
</dbReference>
<accession>A0ABT6FYP4</accession>
<sequence length="264" mass="29980">MKNSKKDLNNAGQSTVEVKKSQKHDANLQKNSTLYFQIGLILCLLATYGLFEMQFQEKKVTIDVVESNDLATIDVVPDYRVEQVVEKKSEPKVERSRDLKDVYKEVENDTPDIEEVIFTPDDPKPSDEPTVKPEDIIVDKVDPPVDVPFYKIEKAPIYPGCEKMNTNEDRKKCMSDKITKLVGRKFNTEIASDHGISGLQVIQTQFTVDKNGNVTDVKIRAPHPVLEKEAIRVIDKIPSMKPGYQQNKAVGVIYNLPIKFMVRD</sequence>
<feature type="region of interest" description="Disordered" evidence="1">
    <location>
        <begin position="1"/>
        <end position="23"/>
    </location>
</feature>